<proteinExistence type="inferred from homology"/>
<dbReference type="Gene3D" id="3.40.50.720">
    <property type="entry name" value="NAD(P)-binding Rossmann-like Domain"/>
    <property type="match status" value="1"/>
</dbReference>
<dbReference type="PRINTS" id="PR00081">
    <property type="entry name" value="GDHRDH"/>
</dbReference>
<reference evidence="3 4" key="1">
    <citation type="submission" date="2020-01" db="EMBL/GenBank/DDBJ databases">
        <authorList>
            <person name="Lee S.D."/>
        </authorList>
    </citation>
    <scope>NUCLEOTIDE SEQUENCE [LARGE SCALE GENOMIC DNA]</scope>
    <source>
        <strain evidence="3 4">SAP-35</strain>
    </source>
</reference>
<dbReference type="InterPro" id="IPR057326">
    <property type="entry name" value="KR_dom"/>
</dbReference>
<evidence type="ECO:0000313" key="3">
    <source>
        <dbReference type="EMBL" id="NGZ85926.1"/>
    </source>
</evidence>
<dbReference type="SMART" id="SM00822">
    <property type="entry name" value="PKS_KR"/>
    <property type="match status" value="1"/>
</dbReference>
<name>A0ABX0FMX2_9BURK</name>
<comment type="similarity">
    <text evidence="1">Belongs to the short-chain dehydrogenases/reductases (SDR) family.</text>
</comment>
<dbReference type="InterPro" id="IPR002347">
    <property type="entry name" value="SDR_fam"/>
</dbReference>
<gene>
    <name evidence="3" type="ORF">GW587_16895</name>
</gene>
<dbReference type="PANTHER" id="PTHR42760:SF50">
    <property type="entry name" value="SHORT-CHAIN DEHYDROGENASE-RELATED"/>
    <property type="match status" value="1"/>
</dbReference>
<feature type="domain" description="Ketoreductase" evidence="2">
    <location>
        <begin position="9"/>
        <end position="195"/>
    </location>
</feature>
<dbReference type="PANTHER" id="PTHR42760">
    <property type="entry name" value="SHORT-CHAIN DEHYDROGENASES/REDUCTASES FAMILY MEMBER"/>
    <property type="match status" value="1"/>
</dbReference>
<comment type="caution">
    <text evidence="3">The sequence shown here is derived from an EMBL/GenBank/DDBJ whole genome shotgun (WGS) entry which is preliminary data.</text>
</comment>
<dbReference type="SUPFAM" id="SSF51735">
    <property type="entry name" value="NAD(P)-binding Rossmann-fold domains"/>
    <property type="match status" value="1"/>
</dbReference>
<dbReference type="Proteomes" id="UP000666369">
    <property type="component" value="Unassembled WGS sequence"/>
</dbReference>
<protein>
    <submittedName>
        <fullName evidence="3">SDR family oxidoreductase</fullName>
    </submittedName>
</protein>
<dbReference type="RefSeq" id="WP_166105399.1">
    <property type="nucleotide sequence ID" value="NZ_JAADJT010000007.1"/>
</dbReference>
<reference evidence="4" key="2">
    <citation type="submission" date="2023-07" db="EMBL/GenBank/DDBJ databases">
        <title>Duganella aceri sp. nov., isolated from tree sap.</title>
        <authorList>
            <person name="Kim I.S."/>
        </authorList>
    </citation>
    <scope>NUCLEOTIDE SEQUENCE [LARGE SCALE GENOMIC DNA]</scope>
    <source>
        <strain evidence="4">SAP-35</strain>
    </source>
</reference>
<evidence type="ECO:0000256" key="1">
    <source>
        <dbReference type="ARBA" id="ARBA00006484"/>
    </source>
</evidence>
<dbReference type="PRINTS" id="PR00080">
    <property type="entry name" value="SDRFAMILY"/>
</dbReference>
<dbReference type="EMBL" id="JAADJT010000007">
    <property type="protein sequence ID" value="NGZ85926.1"/>
    <property type="molecule type" value="Genomic_DNA"/>
</dbReference>
<dbReference type="InterPro" id="IPR036291">
    <property type="entry name" value="NAD(P)-bd_dom_sf"/>
</dbReference>
<keyword evidence="4" id="KW-1185">Reference proteome</keyword>
<evidence type="ECO:0000259" key="2">
    <source>
        <dbReference type="SMART" id="SM00822"/>
    </source>
</evidence>
<sequence length="250" mass="25185">MNTLSLKGKVALVTGASRGIGAAIAQRLAAEGADVAFSYANSPQRAEAVVGAIEASGVRALAIVADQADPVAVAAMVNTVHAHFGRLDILVNSAGVFATGMIGDPQADLDALARQQAINVGGVVAAVRAAVPLLSDGGRIVSIGTMFASRVPFPGIGDYAASKAAVAAYSRAWARDLGARGITVNTIQPGPINTEMNPETSDVATMVKQMTALGRYGQPEEIAGAVAFLAGPDAAYITGATLNIDGGQNS</sequence>
<organism evidence="3 4">
    <name type="scientific">Duganella aceris</name>
    <dbReference type="NCBI Taxonomy" id="2703883"/>
    <lineage>
        <taxon>Bacteria</taxon>
        <taxon>Pseudomonadati</taxon>
        <taxon>Pseudomonadota</taxon>
        <taxon>Betaproteobacteria</taxon>
        <taxon>Burkholderiales</taxon>
        <taxon>Oxalobacteraceae</taxon>
        <taxon>Telluria group</taxon>
        <taxon>Duganella</taxon>
    </lineage>
</organism>
<evidence type="ECO:0000313" key="4">
    <source>
        <dbReference type="Proteomes" id="UP000666369"/>
    </source>
</evidence>
<dbReference type="Pfam" id="PF13561">
    <property type="entry name" value="adh_short_C2"/>
    <property type="match status" value="1"/>
</dbReference>
<accession>A0ABX0FMX2</accession>